<dbReference type="Proteomes" id="UP000076023">
    <property type="component" value="Unassembled WGS sequence"/>
</dbReference>
<evidence type="ECO:0000313" key="1">
    <source>
        <dbReference type="EMBL" id="GAT34130.1"/>
    </source>
</evidence>
<keyword evidence="2" id="KW-1185">Reference proteome</keyword>
<accession>A0A146G9J0</accession>
<dbReference type="InParanoid" id="A0A146G9J0"/>
<dbReference type="RefSeq" id="WP_075079792.1">
    <property type="nucleotide sequence ID" value="NZ_BDCO01000002.1"/>
</dbReference>
<evidence type="ECO:0008006" key="3">
    <source>
        <dbReference type="Google" id="ProtNLM"/>
    </source>
</evidence>
<dbReference type="STRING" id="690879.TSACC_22554"/>
<dbReference type="SUPFAM" id="SSF52402">
    <property type="entry name" value="Adenine nucleotide alpha hydrolases-like"/>
    <property type="match status" value="1"/>
</dbReference>
<dbReference type="OrthoDB" id="9792500at2"/>
<organism evidence="1 2">
    <name type="scientific">Terrimicrobium sacchariphilum</name>
    <dbReference type="NCBI Taxonomy" id="690879"/>
    <lineage>
        <taxon>Bacteria</taxon>
        <taxon>Pseudomonadati</taxon>
        <taxon>Verrucomicrobiota</taxon>
        <taxon>Terrimicrobiia</taxon>
        <taxon>Terrimicrobiales</taxon>
        <taxon>Terrimicrobiaceae</taxon>
        <taxon>Terrimicrobium</taxon>
    </lineage>
</organism>
<comment type="caution">
    <text evidence="1">The sequence shown here is derived from an EMBL/GenBank/DDBJ whole genome shotgun (WGS) entry which is preliminary data.</text>
</comment>
<proteinExistence type="predicted"/>
<reference evidence="2" key="1">
    <citation type="journal article" date="2017" name="Genome Announc.">
        <title>Draft Genome Sequence of Terrimicrobium sacchariphilum NM-5T, a Facultative Anaerobic Soil Bacterium of the Class Spartobacteria.</title>
        <authorList>
            <person name="Qiu Y.L."/>
            <person name="Tourlousse D.M."/>
            <person name="Matsuura N."/>
            <person name="Ohashi A."/>
            <person name="Sekiguchi Y."/>
        </authorList>
    </citation>
    <scope>NUCLEOTIDE SEQUENCE [LARGE SCALE GENOMIC DNA]</scope>
    <source>
        <strain evidence="2">NM-5</strain>
    </source>
</reference>
<gene>
    <name evidence="1" type="ORF">TSACC_22554</name>
</gene>
<dbReference type="AlphaFoldDB" id="A0A146G9J0"/>
<dbReference type="Gene3D" id="3.40.50.12370">
    <property type="match status" value="1"/>
</dbReference>
<protein>
    <recommendedName>
        <fullName evidence="3">Universal stress protein family protein</fullName>
    </recommendedName>
</protein>
<name>A0A146G9J0_TERSA</name>
<sequence>MKRYGRIAVASAFTPTYAALLEEAKRVATRCSAKLDVIHAAAFDAGKEMSFREIVGPDVPIRWSVADTPAEAIARVVEEFGYDLLIAGALHREDSDKPFTSGVARDLMKRVSSDLLLIPGASMEAHSIEHVIFAFEPGEDCASFLADAVSALRPKKVTIVAAETPFAAALAASRGEQAPDPRTWSEEVAEGLRARCNIEVDTWIVASNTGYAVLDAVQGIGADLFVVRGGSAGNPLPMHLDWLYSVIPTRLLVTKENRFAS</sequence>
<evidence type="ECO:0000313" key="2">
    <source>
        <dbReference type="Proteomes" id="UP000076023"/>
    </source>
</evidence>
<dbReference type="EMBL" id="BDCO01000002">
    <property type="protein sequence ID" value="GAT34130.1"/>
    <property type="molecule type" value="Genomic_DNA"/>
</dbReference>